<dbReference type="Pfam" id="PF13432">
    <property type="entry name" value="TPR_16"/>
    <property type="match status" value="1"/>
</dbReference>
<reference evidence="4 5" key="1">
    <citation type="submission" date="2021-06" db="EMBL/GenBank/DDBJ databases">
        <title>Bacterium isolated from marine sediment.</title>
        <authorList>
            <person name="Zhu K.-L."/>
            <person name="Du Z.-J."/>
            <person name="Liang Q.-Y."/>
        </authorList>
    </citation>
    <scope>NUCLEOTIDE SEQUENCE [LARGE SCALE GENOMIC DNA]</scope>
    <source>
        <strain evidence="4 5">A346</strain>
    </source>
</reference>
<proteinExistence type="inferred from homology"/>
<sequence length="273" mass="29532" precursor="true">MKRRVLHLPALLLAASAGCLQAAEPVPVVEVSSADAVTASASTGVQTDLYFMLQQLQDEVRALRGTVEQQQYRLDQLEQQQLERYRAMDKRVSLLIQQLPMPSGRESLVDPLETAGGAASAPVGAGAPSSRSTQAESNIAVPATVAQARDVDSGQSAYDAAFGKVRQRDFSGAERALKGFIEAYPDSPLLANAWYWLGEVYLAEQKSESSRAAFTRVIEEFGTHSKAADASYKLGVLAGREGDESTARQWMQKVVQEYPKAPAADLARGYLKP</sequence>
<dbReference type="RefSeq" id="WP_217333620.1">
    <property type="nucleotide sequence ID" value="NZ_JAHQZT010000002.1"/>
</dbReference>
<name>A0ABS6M8I7_9GAMM</name>
<feature type="region of interest" description="Disordered" evidence="2">
    <location>
        <begin position="105"/>
        <end position="137"/>
    </location>
</feature>
<feature type="signal peptide" evidence="1">
    <location>
        <begin position="1"/>
        <end position="22"/>
    </location>
</feature>
<dbReference type="PROSITE" id="PS51257">
    <property type="entry name" value="PROKAR_LIPOPROTEIN"/>
    <property type="match status" value="1"/>
</dbReference>
<comment type="function">
    <text evidence="1">Mediates coordination of peptidoglycan synthesis and outer membrane constriction during cell division.</text>
</comment>
<comment type="subcellular location">
    <subcellularLocation>
        <location evidence="1">Periplasm</location>
    </subcellularLocation>
</comment>
<comment type="caution">
    <text evidence="4">The sequence shown here is derived from an EMBL/GenBank/DDBJ whole genome shotgun (WGS) entry which is preliminary data.</text>
</comment>
<feature type="coiled-coil region" evidence="1">
    <location>
        <begin position="53"/>
        <end position="80"/>
    </location>
</feature>
<keyword evidence="1" id="KW-0175">Coiled coil</keyword>
<keyword evidence="1" id="KW-0574">Periplasm</keyword>
<keyword evidence="1" id="KW-0132">Cell division</keyword>
<organism evidence="4 5">
    <name type="scientific">Marinobacterium weihaiense</name>
    <dbReference type="NCBI Taxonomy" id="2851016"/>
    <lineage>
        <taxon>Bacteria</taxon>
        <taxon>Pseudomonadati</taxon>
        <taxon>Pseudomonadota</taxon>
        <taxon>Gammaproteobacteria</taxon>
        <taxon>Oceanospirillales</taxon>
        <taxon>Oceanospirillaceae</taxon>
        <taxon>Marinobacterium</taxon>
    </lineage>
</organism>
<accession>A0ABS6M8I7</accession>
<dbReference type="Pfam" id="PF16331">
    <property type="entry name" value="TolA_bind_tri"/>
    <property type="match status" value="1"/>
</dbReference>
<evidence type="ECO:0000313" key="4">
    <source>
        <dbReference type="EMBL" id="MBV0932201.1"/>
    </source>
</evidence>
<dbReference type="Proteomes" id="UP000755551">
    <property type="component" value="Unassembled WGS sequence"/>
</dbReference>
<feature type="domain" description="YbgF trimerisation" evidence="3">
    <location>
        <begin position="41"/>
        <end position="93"/>
    </location>
</feature>
<dbReference type="NCBIfam" id="TIGR02795">
    <property type="entry name" value="tol_pal_ybgF"/>
    <property type="match status" value="1"/>
</dbReference>
<dbReference type="HAMAP" id="MF_02066">
    <property type="entry name" value="CpoB"/>
    <property type="match status" value="1"/>
</dbReference>
<dbReference type="InterPro" id="IPR014162">
    <property type="entry name" value="CpoB_C"/>
</dbReference>
<dbReference type="InterPro" id="IPR032519">
    <property type="entry name" value="YbgF_tri"/>
</dbReference>
<keyword evidence="1" id="KW-0732">Signal</keyword>
<protein>
    <recommendedName>
        <fullName evidence="1">Cell division coordinator CpoB</fullName>
    </recommendedName>
</protein>
<evidence type="ECO:0000259" key="3">
    <source>
        <dbReference type="Pfam" id="PF16331"/>
    </source>
</evidence>
<evidence type="ECO:0000313" key="5">
    <source>
        <dbReference type="Proteomes" id="UP000755551"/>
    </source>
</evidence>
<comment type="similarity">
    <text evidence="1">Belongs to the CpoB family.</text>
</comment>
<dbReference type="EMBL" id="JAHQZT010000002">
    <property type="protein sequence ID" value="MBV0932201.1"/>
    <property type="molecule type" value="Genomic_DNA"/>
</dbReference>
<dbReference type="InterPro" id="IPR034706">
    <property type="entry name" value="CpoB"/>
</dbReference>
<dbReference type="InterPro" id="IPR019734">
    <property type="entry name" value="TPR_rpt"/>
</dbReference>
<feature type="chain" id="PRO_5044924550" description="Cell division coordinator CpoB" evidence="1">
    <location>
        <begin position="23"/>
        <end position="273"/>
    </location>
</feature>
<feature type="compositionally biased region" description="Low complexity" evidence="2">
    <location>
        <begin position="115"/>
        <end position="132"/>
    </location>
</feature>
<evidence type="ECO:0000256" key="2">
    <source>
        <dbReference type="SAM" id="MobiDB-lite"/>
    </source>
</evidence>
<keyword evidence="5" id="KW-1185">Reference proteome</keyword>
<evidence type="ECO:0000256" key="1">
    <source>
        <dbReference type="HAMAP-Rule" id="MF_02066"/>
    </source>
</evidence>
<keyword evidence="1" id="KW-0131">Cell cycle</keyword>
<gene>
    <name evidence="4" type="primary">ybgF</name>
    <name evidence="1" type="synonym">cpoB</name>
    <name evidence="4" type="ORF">KTN04_02470</name>
</gene>
<dbReference type="Pfam" id="PF13174">
    <property type="entry name" value="TPR_6"/>
    <property type="match status" value="1"/>
</dbReference>